<protein>
    <submittedName>
        <fullName evidence="2">Invasin family protein</fullName>
    </submittedName>
</protein>
<dbReference type="Proteomes" id="UP000479692">
    <property type="component" value="Unassembled WGS sequence"/>
</dbReference>
<comment type="caution">
    <text evidence="2">The sequence shown here is derived from an EMBL/GenBank/DDBJ whole genome shotgun (WGS) entry which is preliminary data.</text>
</comment>
<name>A0A7C9HK76_9GAMM</name>
<organism evidence="2 3">
    <name type="scientific">Noviluteimonas gilva</name>
    <dbReference type="NCBI Taxonomy" id="2682097"/>
    <lineage>
        <taxon>Bacteria</taxon>
        <taxon>Pseudomonadati</taxon>
        <taxon>Pseudomonadota</taxon>
        <taxon>Gammaproteobacteria</taxon>
        <taxon>Lysobacterales</taxon>
        <taxon>Lysobacteraceae</taxon>
        <taxon>Noviluteimonas</taxon>
    </lineage>
</organism>
<dbReference type="AlphaFoldDB" id="A0A7C9HK76"/>
<evidence type="ECO:0000256" key="1">
    <source>
        <dbReference type="SAM" id="SignalP"/>
    </source>
</evidence>
<feature type="signal peptide" evidence="1">
    <location>
        <begin position="1"/>
        <end position="30"/>
    </location>
</feature>
<evidence type="ECO:0000313" key="3">
    <source>
        <dbReference type="Proteomes" id="UP000479692"/>
    </source>
</evidence>
<gene>
    <name evidence="2" type="ORF">GN331_00335</name>
</gene>
<keyword evidence="1" id="KW-0732">Signal</keyword>
<keyword evidence="3" id="KW-1185">Reference proteome</keyword>
<reference evidence="2 3" key="1">
    <citation type="submission" date="2019-12" db="EMBL/GenBank/DDBJ databases">
        <authorList>
            <person name="Xu J."/>
        </authorList>
    </citation>
    <scope>NUCLEOTIDE SEQUENCE [LARGE SCALE GENOMIC DNA]</scope>
    <source>
        <strain evidence="2 3">HX-5-24</strain>
    </source>
</reference>
<dbReference type="EMBL" id="WOXT01000001">
    <property type="protein sequence ID" value="MUV12652.1"/>
    <property type="molecule type" value="Genomic_DNA"/>
</dbReference>
<dbReference type="InterPro" id="IPR054665">
    <property type="entry name" value="ZirU-like_dom"/>
</dbReference>
<proteinExistence type="predicted"/>
<evidence type="ECO:0000313" key="2">
    <source>
        <dbReference type="EMBL" id="MUV12652.1"/>
    </source>
</evidence>
<dbReference type="RefSeq" id="WP_156639424.1">
    <property type="nucleotide sequence ID" value="NZ_WOXT01000001.1"/>
</dbReference>
<sequence length="248" mass="24752">MQRNTTSNNTLRRSLLATFLGLALSGLAYAQTVVTSPETSTVMGRAPVVSTATINVTPSGAGGQVLAGDVLTANFLVTDPDTDTIDTAATSATVQWTVDGTPVGSAGSMTYTVQAADAGKVITYRLVPHTDPGVTDPYQGVLTIAADVGADGSGGGTGPGGGGEINPADPTALLSVAVTPSGNPIVDTVLTATPTCVATCGAGITYQWQIETASGSGTYTDIAGATGATYTPKKDDQKKKIKVVATAP</sequence>
<dbReference type="NCBIfam" id="NF040485">
    <property type="entry name" value="ZirU_fam"/>
    <property type="match status" value="1"/>
</dbReference>
<accession>A0A7C9HK76</accession>
<feature type="chain" id="PRO_5028983675" evidence="1">
    <location>
        <begin position="31"/>
        <end position="248"/>
    </location>
</feature>
<dbReference type="Gene3D" id="2.60.40.2700">
    <property type="match status" value="2"/>
</dbReference>